<feature type="compositionally biased region" description="Basic and acidic residues" evidence="1">
    <location>
        <begin position="207"/>
        <end position="222"/>
    </location>
</feature>
<name>A0A8S9WST4_APOLU</name>
<protein>
    <submittedName>
        <fullName evidence="2">Uncharacterized protein</fullName>
    </submittedName>
</protein>
<evidence type="ECO:0000313" key="2">
    <source>
        <dbReference type="EMBL" id="KAF6199727.1"/>
    </source>
</evidence>
<evidence type="ECO:0000256" key="1">
    <source>
        <dbReference type="SAM" id="MobiDB-lite"/>
    </source>
</evidence>
<dbReference type="AlphaFoldDB" id="A0A8S9WST4"/>
<feature type="compositionally biased region" description="Low complexity" evidence="1">
    <location>
        <begin position="265"/>
        <end position="278"/>
    </location>
</feature>
<feature type="region of interest" description="Disordered" evidence="1">
    <location>
        <begin position="193"/>
        <end position="343"/>
    </location>
</feature>
<dbReference type="Proteomes" id="UP000466442">
    <property type="component" value="Unassembled WGS sequence"/>
</dbReference>
<reference evidence="2" key="1">
    <citation type="journal article" date="2021" name="Mol. Ecol. Resour.">
        <title>Apolygus lucorum genome provides insights into omnivorousness and mesophyll feeding.</title>
        <authorList>
            <person name="Liu Y."/>
            <person name="Liu H."/>
            <person name="Wang H."/>
            <person name="Huang T."/>
            <person name="Liu B."/>
            <person name="Yang B."/>
            <person name="Yin L."/>
            <person name="Li B."/>
            <person name="Zhang Y."/>
            <person name="Zhang S."/>
            <person name="Jiang F."/>
            <person name="Zhang X."/>
            <person name="Ren Y."/>
            <person name="Wang B."/>
            <person name="Wang S."/>
            <person name="Lu Y."/>
            <person name="Wu K."/>
            <person name="Fan W."/>
            <person name="Wang G."/>
        </authorList>
    </citation>
    <scope>NUCLEOTIDE SEQUENCE</scope>
    <source>
        <strain evidence="2">12Hb</strain>
    </source>
</reference>
<dbReference type="OrthoDB" id="62528at2759"/>
<dbReference type="EMBL" id="WIXP02000014">
    <property type="protein sequence ID" value="KAF6199727.1"/>
    <property type="molecule type" value="Genomic_DNA"/>
</dbReference>
<feature type="compositionally biased region" description="Basic residues" evidence="1">
    <location>
        <begin position="279"/>
        <end position="298"/>
    </location>
</feature>
<dbReference type="PANTHER" id="PTHR14919">
    <property type="entry name" value="KPL2-RELATED"/>
    <property type="match status" value="1"/>
</dbReference>
<gene>
    <name evidence="2" type="ORF">GE061_006025</name>
</gene>
<proteinExistence type="predicted"/>
<sequence length="343" mass="39090">MKMLPYREYIKESLQKAMQEDNDKRHLVTNFQLMLNKVDDDYRHDNGMKQELYVRAKELYDMMTAIAMDRRERALIKKQDLVAQGWVANQAYTLANLYLSMMQVELDLYLDSLQVLNDYYVVPPAHRDGPSFVCRHHLYHPEPNPTYPLISHYELLKGKIQDLNTIYQGIANDPELGKELKGKKMGDWKKAEARTDGLLALPSPERPLTEKDPKRRASERKSMGGKRKSQGGQRKSQGGQRKSQGGQRKSTASKRKSTGGKRKSQGGQRKSQGGQRKSTASKRKSTGGKRKSSVKRQSIKNEKGKGKQRSGKGSAKSEEDDRPDMVDVAKEEWSSAINFATRR</sequence>
<dbReference type="InterPro" id="IPR052634">
    <property type="entry name" value="Sperm_flagellar-bone_growth"/>
</dbReference>
<feature type="compositionally biased region" description="Basic residues" evidence="1">
    <location>
        <begin position="251"/>
        <end position="264"/>
    </location>
</feature>
<evidence type="ECO:0000313" key="3">
    <source>
        <dbReference type="Proteomes" id="UP000466442"/>
    </source>
</evidence>
<feature type="compositionally biased region" description="Basic and acidic residues" evidence="1">
    <location>
        <begin position="315"/>
        <end position="333"/>
    </location>
</feature>
<dbReference type="PANTHER" id="PTHR14919:SF0">
    <property type="entry name" value="SPERM FLAGELLAR PROTEIN 2"/>
    <property type="match status" value="1"/>
</dbReference>
<feature type="compositionally biased region" description="Low complexity" evidence="1">
    <location>
        <begin position="230"/>
        <end position="250"/>
    </location>
</feature>
<organism evidence="2 3">
    <name type="scientific">Apolygus lucorum</name>
    <name type="common">Small green plant bug</name>
    <name type="synonym">Lygocoris lucorum</name>
    <dbReference type="NCBI Taxonomy" id="248454"/>
    <lineage>
        <taxon>Eukaryota</taxon>
        <taxon>Metazoa</taxon>
        <taxon>Ecdysozoa</taxon>
        <taxon>Arthropoda</taxon>
        <taxon>Hexapoda</taxon>
        <taxon>Insecta</taxon>
        <taxon>Pterygota</taxon>
        <taxon>Neoptera</taxon>
        <taxon>Paraneoptera</taxon>
        <taxon>Hemiptera</taxon>
        <taxon>Heteroptera</taxon>
        <taxon>Panheteroptera</taxon>
        <taxon>Cimicomorpha</taxon>
        <taxon>Miridae</taxon>
        <taxon>Mirini</taxon>
        <taxon>Apolygus</taxon>
    </lineage>
</organism>
<comment type="caution">
    <text evidence="2">The sequence shown here is derived from an EMBL/GenBank/DDBJ whole genome shotgun (WGS) entry which is preliminary data.</text>
</comment>
<keyword evidence="3" id="KW-1185">Reference proteome</keyword>
<accession>A0A8S9WST4</accession>